<feature type="transmembrane region" description="Helical" evidence="5">
    <location>
        <begin position="448"/>
        <end position="477"/>
    </location>
</feature>
<reference evidence="6" key="1">
    <citation type="submission" date="2021-05" db="EMBL/GenBank/DDBJ databases">
        <title>A free-living protist that lacks canonical eukaryotic 1 DNA replication and segregation systems.</title>
        <authorList>
            <person name="Salas-Leiva D.E."/>
            <person name="Tromer E.C."/>
            <person name="Curtis B.A."/>
            <person name="Jerlstrom-Hultqvist J."/>
            <person name="Kolisko M."/>
            <person name="Yi Z."/>
            <person name="Salas-Leiva J.S."/>
            <person name="Gallot-Lavallee L."/>
            <person name="Kops G.J.P.L."/>
            <person name="Archibald J.M."/>
            <person name="Simpson A.G.B."/>
            <person name="Roger A.J."/>
        </authorList>
    </citation>
    <scope>NUCLEOTIDE SEQUENCE</scope>
    <source>
        <strain evidence="6">BICM</strain>
    </source>
</reference>
<sequence>MAALPRLLPRKCKAMVTRSKMSATRCQRMHLRRRLSTLSDEWLHAALLLIVTLCIMTNNGCIAADWEEQAKLSFSDQGDVRRVAGIGIDGNTLIAGSNIGDNIDTFSGAAFVFVRSGASWQQEAWLNGTDAATSDAFGFSTDVSGDIAIIGAIGDDDNGTDSGTAYVFTRDGTWSQTTKLYGPDTTEGDAFGTEVAIDGNSIIVGAPNNANATGAAYVFTMDGDWAIEGTLRATDANTSDLFGTSVDIDGDTAVVGAVQEGETFAGSAYVFVRTNGVWSQQAKLTADDAAEGDMFGASVAITGDHVLVGAPAASVDSVMSAGAVYYFNRTDSTWSQCAKLVASDNSANDNAYFGTSVAVEGSVAVVGAYWADSMAGAAYTFTMSENGTWIQQARLSAADGDESTMFGASVAVSGGYTAAIQAFGDDSLGAAFVFQGPGSAESGSITHWLPIAIAAAAVGAMAMAATVLGFGGVIATLRWRGKRVSRATKLYTPL</sequence>
<name>A0A8J6B0A1_9EUKA</name>
<dbReference type="InterPro" id="IPR028994">
    <property type="entry name" value="Integrin_alpha_N"/>
</dbReference>
<dbReference type="Proteomes" id="UP000717585">
    <property type="component" value="Unassembled WGS sequence"/>
</dbReference>
<dbReference type="SMART" id="SM00191">
    <property type="entry name" value="Int_alpha"/>
    <property type="match status" value="3"/>
</dbReference>
<dbReference type="Gene3D" id="2.130.10.130">
    <property type="entry name" value="Integrin alpha, N-terminal"/>
    <property type="match status" value="2"/>
</dbReference>
<comment type="caution">
    <text evidence="6">The sequence shown here is derived from an EMBL/GenBank/DDBJ whole genome shotgun (WGS) entry which is preliminary data.</text>
</comment>
<keyword evidence="5" id="KW-0812">Transmembrane</keyword>
<keyword evidence="5" id="KW-0472">Membrane</keyword>
<dbReference type="OrthoDB" id="188207at2759"/>
<dbReference type="PANTHER" id="PTHR36220">
    <property type="entry name" value="UNNAMED PRODUCT"/>
    <property type="match status" value="1"/>
</dbReference>
<keyword evidence="2" id="KW-0677">Repeat</keyword>
<evidence type="ECO:0000256" key="1">
    <source>
        <dbReference type="ARBA" id="ARBA00022729"/>
    </source>
</evidence>
<evidence type="ECO:0000256" key="3">
    <source>
        <dbReference type="ARBA" id="ARBA00023180"/>
    </source>
</evidence>
<dbReference type="EMBL" id="JAHDYR010000033">
    <property type="protein sequence ID" value="KAG9392748.1"/>
    <property type="molecule type" value="Genomic_DNA"/>
</dbReference>
<keyword evidence="3" id="KW-0325">Glycoprotein</keyword>
<accession>A0A8J6B0A1</accession>
<dbReference type="Pfam" id="PF14312">
    <property type="entry name" value="FG-GAP_2"/>
    <property type="match status" value="6"/>
</dbReference>
<proteinExistence type="predicted"/>
<keyword evidence="7" id="KW-1185">Reference proteome</keyword>
<organism evidence="6 7">
    <name type="scientific">Carpediemonas membranifera</name>
    <dbReference type="NCBI Taxonomy" id="201153"/>
    <lineage>
        <taxon>Eukaryota</taxon>
        <taxon>Metamonada</taxon>
        <taxon>Carpediemonas-like organisms</taxon>
        <taxon>Carpediemonas</taxon>
    </lineage>
</organism>
<evidence type="ECO:0000256" key="4">
    <source>
        <dbReference type="PROSITE-ProRule" id="PRU00803"/>
    </source>
</evidence>
<feature type="repeat" description="FG-GAP" evidence="4">
    <location>
        <begin position="281"/>
        <end position="336"/>
    </location>
</feature>
<evidence type="ECO:0000313" key="6">
    <source>
        <dbReference type="EMBL" id="KAG9392748.1"/>
    </source>
</evidence>
<keyword evidence="1" id="KW-0732">Signal</keyword>
<evidence type="ECO:0000313" key="7">
    <source>
        <dbReference type="Proteomes" id="UP000717585"/>
    </source>
</evidence>
<dbReference type="SUPFAM" id="SSF69318">
    <property type="entry name" value="Integrin alpha N-terminal domain"/>
    <property type="match status" value="1"/>
</dbReference>
<gene>
    <name evidence="6" type="ORF">J8273_5887</name>
</gene>
<dbReference type="PROSITE" id="PS51470">
    <property type="entry name" value="FG_GAP"/>
    <property type="match status" value="1"/>
</dbReference>
<dbReference type="InterPro" id="IPR013517">
    <property type="entry name" value="FG-GAP"/>
</dbReference>
<dbReference type="AlphaFoldDB" id="A0A8J6B0A1"/>
<evidence type="ECO:0000256" key="2">
    <source>
        <dbReference type="ARBA" id="ARBA00022737"/>
    </source>
</evidence>
<evidence type="ECO:0000256" key="5">
    <source>
        <dbReference type="SAM" id="Phobius"/>
    </source>
</evidence>
<dbReference type="PANTHER" id="PTHR36220:SF1">
    <property type="entry name" value="GAMMA TUBULIN COMPLEX COMPONENT C-TERMINAL DOMAIN-CONTAINING PROTEIN"/>
    <property type="match status" value="1"/>
</dbReference>
<protein>
    <submittedName>
        <fullName evidence="6">FG-GAP repeat</fullName>
    </submittedName>
</protein>
<dbReference type="InterPro" id="IPR013519">
    <property type="entry name" value="Int_alpha_beta-p"/>
</dbReference>
<keyword evidence="5" id="KW-1133">Transmembrane helix</keyword>